<feature type="domain" description="FLZ-type" evidence="5">
    <location>
        <begin position="116"/>
        <end position="160"/>
    </location>
</feature>
<protein>
    <recommendedName>
        <fullName evidence="5">FLZ-type domain-containing protein</fullName>
    </recommendedName>
</protein>
<evidence type="ECO:0000313" key="7">
    <source>
        <dbReference type="Proteomes" id="UP000007305"/>
    </source>
</evidence>
<feature type="region of interest" description="Disordered" evidence="4">
    <location>
        <begin position="164"/>
        <end position="185"/>
    </location>
</feature>
<evidence type="ECO:0000256" key="2">
    <source>
        <dbReference type="ARBA" id="ARBA00022723"/>
    </source>
</evidence>
<dbReference type="GeneID" id="100278820"/>
<name>A0A804MBB1_MAIZE</name>
<evidence type="ECO:0000313" key="6">
    <source>
        <dbReference type="EnsemblPlants" id="Zm00001eb072660_P001"/>
    </source>
</evidence>
<gene>
    <name evidence="6" type="primary">LOC100278820</name>
</gene>
<comment type="similarity">
    <text evidence="1">Belongs to the FLZ family.</text>
</comment>
<dbReference type="InterPro" id="IPR044533">
    <property type="entry name" value="FLZ1/2/3"/>
</dbReference>
<reference evidence="7" key="1">
    <citation type="submission" date="2015-12" db="EMBL/GenBank/DDBJ databases">
        <title>Update maize B73 reference genome by single molecule sequencing technologies.</title>
        <authorList>
            <consortium name="Maize Genome Sequencing Project"/>
            <person name="Ware D."/>
        </authorList>
    </citation>
    <scope>NUCLEOTIDE SEQUENCE [LARGE SCALE GENOMIC DNA]</scope>
    <source>
        <strain evidence="7">cv. B73</strain>
    </source>
</reference>
<dbReference type="AlphaFoldDB" id="A0A804MBB1"/>
<sequence>METTPLSFPVCRLRQCGRAVLPVRPARRLARPRDRRAIFPCTPSASARPVPDSQPAIYTAPQFASELSSNRPSRPLQSLVLSLHSCSAASSARRAKTKAMAAHLASAFFFAAEPVGEPGVHALCAKPLARDSDIFMYRGDTPFCSEECRYEQMQLDAIRARQPYASGTEARRGHREASKVSAVAT</sequence>
<keyword evidence="7" id="KW-1185">Reference proteome</keyword>
<dbReference type="RefSeq" id="NP_001145442.2">
    <property type="nucleotide sequence ID" value="NM_001151970.2"/>
</dbReference>
<dbReference type="GO" id="GO:0046872">
    <property type="term" value="F:metal ion binding"/>
    <property type="evidence" value="ECO:0007669"/>
    <property type="project" value="UniProtKB-KW"/>
</dbReference>
<dbReference type="EnsemblPlants" id="Zm00001eb072660_T001">
    <property type="protein sequence ID" value="Zm00001eb072660_P001"/>
    <property type="gene ID" value="Zm00001eb072660"/>
</dbReference>
<evidence type="ECO:0000256" key="3">
    <source>
        <dbReference type="PROSITE-ProRule" id="PRU01131"/>
    </source>
</evidence>
<dbReference type="Gramene" id="Zm00001eb072660_T001">
    <property type="protein sequence ID" value="Zm00001eb072660_P001"/>
    <property type="gene ID" value="Zm00001eb072660"/>
</dbReference>
<dbReference type="InterPro" id="IPR007650">
    <property type="entry name" value="Zf-FLZ_dom"/>
</dbReference>
<feature type="zinc finger region" description="FLZ-type" evidence="3">
    <location>
        <begin position="116"/>
        <end position="160"/>
    </location>
</feature>
<reference evidence="6" key="3">
    <citation type="submission" date="2021-05" db="UniProtKB">
        <authorList>
            <consortium name="EnsemblPlants"/>
        </authorList>
    </citation>
    <scope>IDENTIFICATION</scope>
    <source>
        <strain evidence="6">cv. B73</strain>
    </source>
</reference>
<dbReference type="KEGG" id="zma:100278820"/>
<feature type="compositionally biased region" description="Basic and acidic residues" evidence="4">
    <location>
        <begin position="169"/>
        <end position="178"/>
    </location>
</feature>
<accession>A0A804MBB1</accession>
<dbReference type="InParanoid" id="A0A804MBB1"/>
<keyword evidence="2" id="KW-0479">Metal-binding</keyword>
<dbReference type="PANTHER" id="PTHR46057">
    <property type="entry name" value="FCS-LIKE ZINC FINGER 1-RELATED"/>
    <property type="match status" value="1"/>
</dbReference>
<dbReference type="PROSITE" id="PS51795">
    <property type="entry name" value="ZF_FLZ"/>
    <property type="match status" value="1"/>
</dbReference>
<organism evidence="6 7">
    <name type="scientific">Zea mays</name>
    <name type="common">Maize</name>
    <dbReference type="NCBI Taxonomy" id="4577"/>
    <lineage>
        <taxon>Eukaryota</taxon>
        <taxon>Viridiplantae</taxon>
        <taxon>Streptophyta</taxon>
        <taxon>Embryophyta</taxon>
        <taxon>Tracheophyta</taxon>
        <taxon>Spermatophyta</taxon>
        <taxon>Magnoliopsida</taxon>
        <taxon>Liliopsida</taxon>
        <taxon>Poales</taxon>
        <taxon>Poaceae</taxon>
        <taxon>PACMAD clade</taxon>
        <taxon>Panicoideae</taxon>
        <taxon>Andropogonodae</taxon>
        <taxon>Andropogoneae</taxon>
        <taxon>Tripsacinae</taxon>
        <taxon>Zea</taxon>
    </lineage>
</organism>
<dbReference type="Pfam" id="PF04570">
    <property type="entry name" value="zf-FLZ"/>
    <property type="match status" value="1"/>
</dbReference>
<dbReference type="PANTHER" id="PTHR46057:SF59">
    <property type="entry name" value="FLZ-TYPE DOMAIN-CONTAINING PROTEIN"/>
    <property type="match status" value="1"/>
</dbReference>
<evidence type="ECO:0000256" key="1">
    <source>
        <dbReference type="ARBA" id="ARBA00009374"/>
    </source>
</evidence>
<proteinExistence type="inferred from homology"/>
<evidence type="ECO:0000259" key="5">
    <source>
        <dbReference type="PROSITE" id="PS51795"/>
    </source>
</evidence>
<dbReference type="Proteomes" id="UP000007305">
    <property type="component" value="Chromosome 2"/>
</dbReference>
<reference evidence="6" key="2">
    <citation type="submission" date="2019-07" db="EMBL/GenBank/DDBJ databases">
        <authorList>
            <person name="Seetharam A."/>
            <person name="Woodhouse M."/>
            <person name="Cannon E."/>
        </authorList>
    </citation>
    <scope>NUCLEOTIDE SEQUENCE [LARGE SCALE GENOMIC DNA]</scope>
    <source>
        <strain evidence="6">cv. B73</strain>
    </source>
</reference>
<evidence type="ECO:0000256" key="4">
    <source>
        <dbReference type="SAM" id="MobiDB-lite"/>
    </source>
</evidence>